<proteinExistence type="predicted"/>
<comment type="caution">
    <text evidence="1">The sequence shown here is derived from an EMBL/GenBank/DDBJ whole genome shotgun (WGS) entry which is preliminary data.</text>
</comment>
<evidence type="ECO:0000313" key="2">
    <source>
        <dbReference type="Proteomes" id="UP000887159"/>
    </source>
</evidence>
<accession>A0A8X6V203</accession>
<dbReference type="EMBL" id="BMAU01021094">
    <property type="protein sequence ID" value="GFX90254.1"/>
    <property type="molecule type" value="Genomic_DNA"/>
</dbReference>
<name>A0A8X6V203_TRICX</name>
<gene>
    <name evidence="1" type="ORF">TNCV_3848291</name>
</gene>
<keyword evidence="2" id="KW-1185">Reference proteome</keyword>
<evidence type="ECO:0000313" key="1">
    <source>
        <dbReference type="EMBL" id="GFX90254.1"/>
    </source>
</evidence>
<organism evidence="1 2">
    <name type="scientific">Trichonephila clavipes</name>
    <name type="common">Golden silk orbweaver</name>
    <name type="synonym">Nephila clavipes</name>
    <dbReference type="NCBI Taxonomy" id="2585209"/>
    <lineage>
        <taxon>Eukaryota</taxon>
        <taxon>Metazoa</taxon>
        <taxon>Ecdysozoa</taxon>
        <taxon>Arthropoda</taxon>
        <taxon>Chelicerata</taxon>
        <taxon>Arachnida</taxon>
        <taxon>Araneae</taxon>
        <taxon>Araneomorphae</taxon>
        <taxon>Entelegynae</taxon>
        <taxon>Araneoidea</taxon>
        <taxon>Nephilidae</taxon>
        <taxon>Trichonephila</taxon>
    </lineage>
</organism>
<sequence>MILPMVWGQLKGRGECNPPQPSVVKWYHRDVVKRLQYRWSSSGLSNNNSILPSRGVHFVDKFLTANIAASIFVQLCLHFAGDDLLLGMTIQLHAALTQPRSKPFSGLLVRNVVMAPFVFSPVNHNGENEKR</sequence>
<protein>
    <submittedName>
        <fullName evidence="1">Uncharacterized protein</fullName>
    </submittedName>
</protein>
<reference evidence="1" key="1">
    <citation type="submission" date="2020-08" db="EMBL/GenBank/DDBJ databases">
        <title>Multicomponent nature underlies the extraordinary mechanical properties of spider dragline silk.</title>
        <authorList>
            <person name="Kono N."/>
            <person name="Nakamura H."/>
            <person name="Mori M."/>
            <person name="Yoshida Y."/>
            <person name="Ohtoshi R."/>
            <person name="Malay A.D."/>
            <person name="Moran D.A.P."/>
            <person name="Tomita M."/>
            <person name="Numata K."/>
            <person name="Arakawa K."/>
        </authorList>
    </citation>
    <scope>NUCLEOTIDE SEQUENCE</scope>
</reference>
<dbReference type="Proteomes" id="UP000887159">
    <property type="component" value="Unassembled WGS sequence"/>
</dbReference>
<dbReference type="AlphaFoldDB" id="A0A8X6V203"/>